<dbReference type="SUPFAM" id="SSF53697">
    <property type="entry name" value="SIS domain"/>
    <property type="match status" value="1"/>
</dbReference>
<dbReference type="Pfam" id="PF01380">
    <property type="entry name" value="SIS"/>
    <property type="match status" value="1"/>
</dbReference>
<organism evidence="6 7">
    <name type="scientific">Streptococcus pneumoniae</name>
    <dbReference type="NCBI Taxonomy" id="1313"/>
    <lineage>
        <taxon>Bacteria</taxon>
        <taxon>Bacillati</taxon>
        <taxon>Bacillota</taxon>
        <taxon>Bacilli</taxon>
        <taxon>Lactobacillales</taxon>
        <taxon>Streptococcaceae</taxon>
        <taxon>Streptococcus</taxon>
    </lineage>
</organism>
<dbReference type="CDD" id="cd05013">
    <property type="entry name" value="SIS_RpiR"/>
    <property type="match status" value="1"/>
</dbReference>
<accession>A0A5E8DVX1</accession>
<evidence type="ECO:0000313" key="7">
    <source>
        <dbReference type="Proteomes" id="UP000437160"/>
    </source>
</evidence>
<name>A0A5E8DVX1_STREE</name>
<reference evidence="6 7" key="1">
    <citation type="submission" date="2019-11" db="EMBL/GenBank/DDBJ databases">
        <title>Growth characteristics of pneumococcus vary with the chemical composition of the capsule and with environmental conditions.</title>
        <authorList>
            <person name="Tothpal A."/>
            <person name="Desobry K."/>
            <person name="Joshi S."/>
            <person name="Wyllie A.L."/>
            <person name="Weinberger D.M."/>
        </authorList>
    </citation>
    <scope>NUCLEOTIDE SEQUENCE [LARGE SCALE GENOMIC DNA]</scope>
    <source>
        <strain evidence="7">pnumococcus19F</strain>
    </source>
</reference>
<gene>
    <name evidence="6" type="ORF">GM536_10925</name>
</gene>
<comment type="caution">
    <text evidence="6">The sequence shown here is derived from an EMBL/GenBank/DDBJ whole genome shotgun (WGS) entry which is preliminary data.</text>
</comment>
<evidence type="ECO:0000259" key="4">
    <source>
        <dbReference type="PROSITE" id="PS51071"/>
    </source>
</evidence>
<dbReference type="RefSeq" id="WP_078063964.1">
    <property type="nucleotide sequence ID" value="NZ_AP028604.1"/>
</dbReference>
<feature type="domain" description="SIS" evidence="5">
    <location>
        <begin position="94"/>
        <end position="234"/>
    </location>
</feature>
<dbReference type="Pfam" id="PF01418">
    <property type="entry name" value="HTH_6"/>
    <property type="match status" value="1"/>
</dbReference>
<dbReference type="PROSITE" id="PS51464">
    <property type="entry name" value="SIS"/>
    <property type="match status" value="1"/>
</dbReference>
<keyword evidence="3" id="KW-0804">Transcription</keyword>
<dbReference type="SUPFAM" id="SSF46689">
    <property type="entry name" value="Homeodomain-like"/>
    <property type="match status" value="1"/>
</dbReference>
<dbReference type="PROSITE" id="PS51071">
    <property type="entry name" value="HTH_RPIR"/>
    <property type="match status" value="1"/>
</dbReference>
<dbReference type="GO" id="GO:0003677">
    <property type="term" value="F:DNA binding"/>
    <property type="evidence" value="ECO:0007669"/>
    <property type="project" value="UniProtKB-KW"/>
</dbReference>
<dbReference type="AlphaFoldDB" id="A0A5E8DVX1"/>
<dbReference type="EMBL" id="WNIA01000114">
    <property type="protein sequence ID" value="MTV99552.1"/>
    <property type="molecule type" value="Genomic_DNA"/>
</dbReference>
<evidence type="ECO:0000259" key="5">
    <source>
        <dbReference type="PROSITE" id="PS51464"/>
    </source>
</evidence>
<dbReference type="GO" id="GO:0097367">
    <property type="term" value="F:carbohydrate derivative binding"/>
    <property type="evidence" value="ECO:0007669"/>
    <property type="project" value="InterPro"/>
</dbReference>
<dbReference type="InterPro" id="IPR009057">
    <property type="entry name" value="Homeodomain-like_sf"/>
</dbReference>
<dbReference type="InterPro" id="IPR001347">
    <property type="entry name" value="SIS_dom"/>
</dbReference>
<dbReference type="InterPro" id="IPR000281">
    <property type="entry name" value="HTH_RpiR"/>
</dbReference>
<evidence type="ECO:0000256" key="1">
    <source>
        <dbReference type="ARBA" id="ARBA00023015"/>
    </source>
</evidence>
<dbReference type="InterPro" id="IPR047640">
    <property type="entry name" value="RpiR-like"/>
</dbReference>
<proteinExistence type="predicted"/>
<evidence type="ECO:0000256" key="3">
    <source>
        <dbReference type="ARBA" id="ARBA00023163"/>
    </source>
</evidence>
<dbReference type="GO" id="GO:1901135">
    <property type="term" value="P:carbohydrate derivative metabolic process"/>
    <property type="evidence" value="ECO:0007669"/>
    <property type="project" value="InterPro"/>
</dbReference>
<protein>
    <submittedName>
        <fullName evidence="6">SIS domain-containing protein</fullName>
    </submittedName>
</protein>
<dbReference type="Proteomes" id="UP000437160">
    <property type="component" value="Unassembled WGS sequence"/>
</dbReference>
<evidence type="ECO:0000256" key="2">
    <source>
        <dbReference type="ARBA" id="ARBA00023125"/>
    </source>
</evidence>
<dbReference type="InterPro" id="IPR046348">
    <property type="entry name" value="SIS_dom_sf"/>
</dbReference>
<evidence type="ECO:0000313" key="6">
    <source>
        <dbReference type="EMBL" id="MTV99552.1"/>
    </source>
</evidence>
<keyword evidence="1" id="KW-0805">Transcription regulation</keyword>
<dbReference type="GO" id="GO:0003700">
    <property type="term" value="F:DNA-binding transcription factor activity"/>
    <property type="evidence" value="ECO:0007669"/>
    <property type="project" value="InterPro"/>
</dbReference>
<dbReference type="PANTHER" id="PTHR30514">
    <property type="entry name" value="GLUCOKINASE"/>
    <property type="match status" value="1"/>
</dbReference>
<dbReference type="InterPro" id="IPR036388">
    <property type="entry name" value="WH-like_DNA-bd_sf"/>
</dbReference>
<sequence>MADYILVRDSEIVYETSSEIVSKVKVGEGTLNRFCKKIGYSGFQELKLKMTKDILELESQKMSSDTFIDEIKNNYLSIVESTRKLIDGRQIELAIKLIREANQILIIGVGSSGNAAREFESSLLRIGIISKTVIDTHFQLMHTALLKDNDLIIAFSLSGSTKEVEETLLNAKRKNVKIISITNYSSRNIAKLSDCVLLTSKKESYLEGGSLMAKASQLFIIDVICTRLSLINYEDTICKKEEIASLLSNKVE</sequence>
<feature type="domain" description="HTH rpiR-type" evidence="4">
    <location>
        <begin position="1"/>
        <end position="57"/>
    </location>
</feature>
<dbReference type="InterPro" id="IPR035472">
    <property type="entry name" value="RpiR-like_SIS"/>
</dbReference>
<keyword evidence="2" id="KW-0238">DNA-binding</keyword>
<dbReference type="Gene3D" id="1.10.10.10">
    <property type="entry name" value="Winged helix-like DNA-binding domain superfamily/Winged helix DNA-binding domain"/>
    <property type="match status" value="1"/>
</dbReference>
<dbReference type="PANTHER" id="PTHR30514:SF21">
    <property type="entry name" value="RPIR-FAMILY TRANSCRIPTIONAL REGULATOR"/>
    <property type="match status" value="1"/>
</dbReference>
<dbReference type="Gene3D" id="3.40.50.10490">
    <property type="entry name" value="Glucose-6-phosphate isomerase like protein, domain 1"/>
    <property type="match status" value="1"/>
</dbReference>